<dbReference type="InterPro" id="IPR013783">
    <property type="entry name" value="Ig-like_fold"/>
</dbReference>
<dbReference type="SUPFAM" id="SSF117074">
    <property type="entry name" value="Hypothetical protein PA1324"/>
    <property type="match status" value="1"/>
</dbReference>
<dbReference type="HOGENOM" id="CLU_893146_0_0_2"/>
<evidence type="ECO:0000313" key="1">
    <source>
        <dbReference type="EMBL" id="AET64022.1"/>
    </source>
</evidence>
<sequence>MSTEPPKFCLSGRKYWDKNQNGERDPEEGDLSGWTITVDGESTTWWTATNIHGYWKICNLSAGTYYISERPPRGEIGWISSRRPAKVTITDRSIKDLNSGNYRALHDEPRQYEQFCESQLVTGSGYLDVKTSVLDKKLAMDYQNKIFGEGDIGLESAQVYSQEPNKLRRPIPNCSDPNGTTMQRLNFFDNTKVVYEGETPLVGSRSIRSIERYGGIGADIHENFSVRRMEADQTVFLGTTSNSTIRRTVGSNTQNSFEGMWGTDSRLHKIFYKDIKRRERFSGDFEVLRELKFHENPTAEEGRCPCGGVDC</sequence>
<dbReference type="AlphaFoldDB" id="G7WNP6"/>
<dbReference type="EMBL" id="CP003117">
    <property type="protein sequence ID" value="AET64022.1"/>
    <property type="molecule type" value="Genomic_DNA"/>
</dbReference>
<accession>G7WNP6</accession>
<proteinExistence type="predicted"/>
<dbReference type="Proteomes" id="UP000005877">
    <property type="component" value="Chromosome"/>
</dbReference>
<evidence type="ECO:0008006" key="3">
    <source>
        <dbReference type="Google" id="ProtNLM"/>
    </source>
</evidence>
<dbReference type="Gene3D" id="2.60.40.10">
    <property type="entry name" value="Immunoglobulins"/>
    <property type="match status" value="1"/>
</dbReference>
<dbReference type="PATRIC" id="fig|1110509.7.peg.718"/>
<protein>
    <recommendedName>
        <fullName evidence="3">Cna B domain protein</fullName>
    </recommendedName>
</protein>
<reference evidence="1 2" key="1">
    <citation type="journal article" date="2012" name="PLoS ONE">
        <title>The genome characteristics and predicted function of methyl-group oxidation pathway in the obligate aceticlastic methanogens, Methanosaeta spp.</title>
        <authorList>
            <person name="Zhu J."/>
            <person name="Zheng H."/>
            <person name="Ai G."/>
            <person name="Zhang G."/>
            <person name="Liu D."/>
            <person name="Liu X."/>
            <person name="Dong X."/>
        </authorList>
    </citation>
    <scope>NUCLEOTIDE SEQUENCE [LARGE SCALE GENOMIC DNA]</scope>
    <source>
        <strain evidence="1 2">6Ac</strain>
    </source>
</reference>
<organism evidence="1 2">
    <name type="scientific">Methanothrix harundinacea (strain 6Ac)</name>
    <name type="common">Methanosaeta harundinacea</name>
    <dbReference type="NCBI Taxonomy" id="1110509"/>
    <lineage>
        <taxon>Archaea</taxon>
        <taxon>Methanobacteriati</taxon>
        <taxon>Methanobacteriota</taxon>
        <taxon>Stenosarchaea group</taxon>
        <taxon>Methanomicrobia</taxon>
        <taxon>Methanotrichales</taxon>
        <taxon>Methanotrichaceae</taxon>
        <taxon>Methanothrix</taxon>
    </lineage>
</organism>
<dbReference type="KEGG" id="mhi:Mhar_0644"/>
<evidence type="ECO:0000313" key="2">
    <source>
        <dbReference type="Proteomes" id="UP000005877"/>
    </source>
</evidence>
<name>G7WNP6_METH6</name>
<gene>
    <name evidence="1" type="ordered locus">Mhar_0644</name>
</gene>
<keyword evidence="2" id="KW-1185">Reference proteome</keyword>